<dbReference type="SFLD" id="SFLDS00005">
    <property type="entry name" value="Isoprenoid_Synthase_Type_I"/>
    <property type="match status" value="1"/>
</dbReference>
<dbReference type="GO" id="GO:0106350">
    <property type="term" value="F:all-trans-octaprenyl-diphosphate synthase activity"/>
    <property type="evidence" value="ECO:0007669"/>
    <property type="project" value="UniProtKB-EC"/>
</dbReference>
<dbReference type="PROSITE" id="PS00723">
    <property type="entry name" value="POLYPRENYL_SYNTHASE_1"/>
    <property type="match status" value="1"/>
</dbReference>
<dbReference type="EC" id="2.5.1.90" evidence="8"/>
<protein>
    <recommendedName>
        <fullName evidence="9">Octaprenyl diphosphate synthase</fullName>
        <ecNumber evidence="8">2.5.1.90</ecNumber>
    </recommendedName>
    <alternativeName>
        <fullName evidence="11">All-trans-octaprenyl-diphosphate synthase</fullName>
    </alternativeName>
    <alternativeName>
        <fullName evidence="10">Octaprenyl pyrophosphate synthase</fullName>
    </alternativeName>
</protein>
<evidence type="ECO:0000256" key="9">
    <source>
        <dbReference type="ARBA" id="ARBA00072473"/>
    </source>
</evidence>
<keyword evidence="5" id="KW-0460">Magnesium</keyword>
<evidence type="ECO:0000256" key="7">
    <source>
        <dbReference type="ARBA" id="ARBA00055029"/>
    </source>
</evidence>
<dbReference type="KEGG" id="sof:NCTC11214_01131"/>
<dbReference type="SUPFAM" id="SSF48576">
    <property type="entry name" value="Terpenoid synthases"/>
    <property type="match status" value="1"/>
</dbReference>
<evidence type="ECO:0000256" key="3">
    <source>
        <dbReference type="ARBA" id="ARBA00022679"/>
    </source>
</evidence>
<dbReference type="InterPro" id="IPR000092">
    <property type="entry name" value="Polyprenyl_synt"/>
</dbReference>
<evidence type="ECO:0000256" key="6">
    <source>
        <dbReference type="ARBA" id="ARBA00051506"/>
    </source>
</evidence>
<evidence type="ECO:0000256" key="2">
    <source>
        <dbReference type="ARBA" id="ARBA00006706"/>
    </source>
</evidence>
<sequence>MTRAESGLKQKKEEKKHSFFPGVYLRRFSSTIKEQLPPCTDVSSDLNAVKRNTAENNTMNLEQITELTAQDMAAVNATILEQLNSEVTLINQLGYYIISGGGKRIRPMIAVLAARALQYQGDKHITVAALIEFIHTATLLHDDVVDESDMRRGKATANAAFGNAASVLVGDFIYTRAFQMMTSLESLRVLALMSEAVNVIAEGEVLQLMNVHDPDITEESYMRVIYSKTARLFEAAAQSSAILSGATEAQEQGLQDYGRYLGTAFQLIDDLLDYSADGVTLGKNTGDDLNEGKPTLPLLHAMHHGNAQQTAMIRGAIEQGNGRHLLEPVLTAMEQCGSLSYTRQRAEEEADKAIAALHVLPQSPFRDALEGLAHLAVQRDF</sequence>
<evidence type="ECO:0000313" key="14">
    <source>
        <dbReference type="Proteomes" id="UP000281391"/>
    </source>
</evidence>
<reference evidence="13 14" key="1">
    <citation type="submission" date="2018-12" db="EMBL/GenBank/DDBJ databases">
        <authorList>
            <consortium name="Pathogen Informatics"/>
        </authorList>
    </citation>
    <scope>NUCLEOTIDE SEQUENCE [LARGE SCALE GENOMIC DNA]</scope>
    <source>
        <strain evidence="13 14">NCTC11214</strain>
    </source>
</reference>
<accession>A0A3S4HJR8</accession>
<dbReference type="PROSITE" id="PS00444">
    <property type="entry name" value="POLYPRENYL_SYNTHASE_2"/>
    <property type="match status" value="1"/>
</dbReference>
<dbReference type="PANTHER" id="PTHR12001">
    <property type="entry name" value="GERANYLGERANYL PYROPHOSPHATE SYNTHASE"/>
    <property type="match status" value="1"/>
</dbReference>
<organism evidence="13 14">
    <name type="scientific">Serratia odorifera</name>
    <dbReference type="NCBI Taxonomy" id="618"/>
    <lineage>
        <taxon>Bacteria</taxon>
        <taxon>Pseudomonadati</taxon>
        <taxon>Pseudomonadota</taxon>
        <taxon>Gammaproteobacteria</taxon>
        <taxon>Enterobacterales</taxon>
        <taxon>Yersiniaceae</taxon>
        <taxon>Serratia</taxon>
    </lineage>
</organism>
<comment type="similarity">
    <text evidence="2 12">Belongs to the FPP/GGPP synthase family.</text>
</comment>
<evidence type="ECO:0000313" key="13">
    <source>
        <dbReference type="EMBL" id="VDZ53607.1"/>
    </source>
</evidence>
<keyword evidence="4" id="KW-0479">Metal-binding</keyword>
<gene>
    <name evidence="13" type="primary">ispB</name>
    <name evidence="13" type="ORF">NCTC11214_01131</name>
</gene>
<dbReference type="GO" id="GO:0008299">
    <property type="term" value="P:isoprenoid biosynthetic process"/>
    <property type="evidence" value="ECO:0007669"/>
    <property type="project" value="InterPro"/>
</dbReference>
<dbReference type="PANTHER" id="PTHR12001:SF69">
    <property type="entry name" value="ALL TRANS-POLYPRENYL-DIPHOSPHATE SYNTHASE PDSS1"/>
    <property type="match status" value="1"/>
</dbReference>
<dbReference type="InterPro" id="IPR033749">
    <property type="entry name" value="Polyprenyl_synt_CS"/>
</dbReference>
<dbReference type="AlphaFoldDB" id="A0A3S4HJR8"/>
<comment type="cofactor">
    <cofactor evidence="1">
        <name>Mg(2+)</name>
        <dbReference type="ChEBI" id="CHEBI:18420"/>
    </cofactor>
</comment>
<evidence type="ECO:0000256" key="4">
    <source>
        <dbReference type="ARBA" id="ARBA00022723"/>
    </source>
</evidence>
<comment type="function">
    <text evidence="7">Supplies octaprenyl diphosphate, the precursor for the side chain of the isoprenoid quinones ubiquinone and menaquinone.</text>
</comment>
<dbReference type="GO" id="GO:0046872">
    <property type="term" value="F:metal ion binding"/>
    <property type="evidence" value="ECO:0007669"/>
    <property type="project" value="UniProtKB-KW"/>
</dbReference>
<dbReference type="InterPro" id="IPR008949">
    <property type="entry name" value="Isoprenoid_synthase_dom_sf"/>
</dbReference>
<comment type="catalytic activity">
    <reaction evidence="6">
        <text>5 isopentenyl diphosphate + (2E,6E)-farnesyl diphosphate = all-trans-octaprenyl diphosphate + 5 diphosphate</text>
        <dbReference type="Rhea" id="RHEA:27798"/>
        <dbReference type="ChEBI" id="CHEBI:33019"/>
        <dbReference type="ChEBI" id="CHEBI:57711"/>
        <dbReference type="ChEBI" id="CHEBI:128769"/>
        <dbReference type="ChEBI" id="CHEBI:175763"/>
        <dbReference type="EC" id="2.5.1.90"/>
    </reaction>
</comment>
<dbReference type="CDD" id="cd00685">
    <property type="entry name" value="Trans_IPPS_HT"/>
    <property type="match status" value="1"/>
</dbReference>
<name>A0A3S4HJR8_SEROD</name>
<dbReference type="Gene3D" id="1.10.600.10">
    <property type="entry name" value="Farnesyl Diphosphate Synthase"/>
    <property type="match status" value="1"/>
</dbReference>
<dbReference type="FunFam" id="1.10.600.10:FF:000002">
    <property type="entry name" value="Octaprenyl diphosphate synthase"/>
    <property type="match status" value="1"/>
</dbReference>
<dbReference type="Pfam" id="PF00348">
    <property type="entry name" value="polyprenyl_synt"/>
    <property type="match status" value="1"/>
</dbReference>
<evidence type="ECO:0000256" key="8">
    <source>
        <dbReference type="ARBA" id="ARBA00066511"/>
    </source>
</evidence>
<proteinExistence type="inferred from homology"/>
<evidence type="ECO:0000256" key="11">
    <source>
        <dbReference type="ARBA" id="ARBA00083124"/>
    </source>
</evidence>
<keyword evidence="3 12" id="KW-0808">Transferase</keyword>
<dbReference type="EMBL" id="LR134117">
    <property type="protein sequence ID" value="VDZ53607.1"/>
    <property type="molecule type" value="Genomic_DNA"/>
</dbReference>
<evidence type="ECO:0000256" key="10">
    <source>
        <dbReference type="ARBA" id="ARBA00079637"/>
    </source>
</evidence>
<evidence type="ECO:0000256" key="12">
    <source>
        <dbReference type="RuleBase" id="RU004466"/>
    </source>
</evidence>
<evidence type="ECO:0000256" key="1">
    <source>
        <dbReference type="ARBA" id="ARBA00001946"/>
    </source>
</evidence>
<dbReference type="NCBIfam" id="NF008140">
    <property type="entry name" value="PRK10888.1"/>
    <property type="match status" value="1"/>
</dbReference>
<evidence type="ECO:0000256" key="5">
    <source>
        <dbReference type="ARBA" id="ARBA00022842"/>
    </source>
</evidence>
<dbReference type="Proteomes" id="UP000281391">
    <property type="component" value="Chromosome"/>
</dbReference>